<accession>A0A7Y2KQM8</accession>
<reference evidence="1 2" key="1">
    <citation type="submission" date="2020-05" db="EMBL/GenBank/DDBJ databases">
        <title>Draft Genome Sequences of Sphingomonas sp. Isolated from the International Space Station.</title>
        <authorList>
            <person name="Bijlani S."/>
            <person name="Singh N.K."/>
            <person name="Mason C.E."/>
            <person name="Wang C.C."/>
            <person name="Venkateswaran K."/>
        </authorList>
    </citation>
    <scope>NUCLEOTIDE SEQUENCE [LARGE SCALE GENOMIC DNA]</scope>
    <source>
        <strain evidence="1 2">FKI-L5-BR-P1</strain>
    </source>
</reference>
<dbReference type="InterPro" id="IPR045510">
    <property type="entry name" value="DUF6481"/>
</dbReference>
<dbReference type="Pfam" id="PF20089">
    <property type="entry name" value="DUF6481"/>
    <property type="match status" value="1"/>
</dbReference>
<organism evidence="1 2">
    <name type="scientific">Sphingomonas paucimobilis</name>
    <name type="common">Pseudomonas paucimobilis</name>
    <dbReference type="NCBI Taxonomy" id="13689"/>
    <lineage>
        <taxon>Bacteria</taxon>
        <taxon>Pseudomonadati</taxon>
        <taxon>Pseudomonadota</taxon>
        <taxon>Alphaproteobacteria</taxon>
        <taxon>Sphingomonadales</taxon>
        <taxon>Sphingomonadaceae</taxon>
        <taxon>Sphingomonas</taxon>
    </lineage>
</organism>
<evidence type="ECO:0000313" key="2">
    <source>
        <dbReference type="Proteomes" id="UP000550136"/>
    </source>
</evidence>
<dbReference type="RefSeq" id="WP_233447766.1">
    <property type="nucleotide sequence ID" value="NZ_JABEOU010000033.1"/>
</dbReference>
<evidence type="ECO:0000313" key="1">
    <source>
        <dbReference type="EMBL" id="NNG58349.1"/>
    </source>
</evidence>
<gene>
    <name evidence="1" type="ORF">HKX06_13330</name>
</gene>
<comment type="caution">
    <text evidence="1">The sequence shown here is derived from an EMBL/GenBank/DDBJ whole genome shotgun (WGS) entry which is preliminary data.</text>
</comment>
<proteinExistence type="predicted"/>
<sequence length="54" mass="5495">MAGYKVPGFSDRAAASREAKAAALERLRNKAAPDPAVVAARAAAREAKAAAEAE</sequence>
<dbReference type="AlphaFoldDB" id="A0A7Y2KQM8"/>
<dbReference type="Proteomes" id="UP000550136">
    <property type="component" value="Unassembled WGS sequence"/>
</dbReference>
<name>A0A7Y2KQM8_SPHPI</name>
<protein>
    <submittedName>
        <fullName evidence="1">Uncharacterized protein</fullName>
    </submittedName>
</protein>
<dbReference type="EMBL" id="JABEOU010000033">
    <property type="protein sequence ID" value="NNG58349.1"/>
    <property type="molecule type" value="Genomic_DNA"/>
</dbReference>
<feature type="non-terminal residue" evidence="1">
    <location>
        <position position="54"/>
    </location>
</feature>